<dbReference type="AlphaFoldDB" id="B8CXW1"/>
<feature type="transmembrane region" description="Helical" evidence="1">
    <location>
        <begin position="6"/>
        <end position="27"/>
    </location>
</feature>
<feature type="transmembrane region" description="Helical" evidence="1">
    <location>
        <begin position="130"/>
        <end position="148"/>
    </location>
</feature>
<dbReference type="OrthoDB" id="1437285at2"/>
<reference evidence="3 4" key="1">
    <citation type="journal article" date="2009" name="PLoS ONE">
        <title>Genome analysis of the anaerobic thermohalophilic bacterium Halothermothrix orenii.</title>
        <authorList>
            <person name="Mavromatis K."/>
            <person name="Ivanova N."/>
            <person name="Anderson I."/>
            <person name="Lykidis A."/>
            <person name="Hooper S.D."/>
            <person name="Sun H."/>
            <person name="Kunin V."/>
            <person name="Lapidus A."/>
            <person name="Hugenholtz P."/>
            <person name="Patel B."/>
            <person name="Kyrpides N.C."/>
        </authorList>
    </citation>
    <scope>NUCLEOTIDE SEQUENCE [LARGE SCALE GENOMIC DNA]</scope>
    <source>
        <strain evidence="4">H 168 / OCM 544 / DSM 9562</strain>
    </source>
</reference>
<dbReference type="GO" id="GO:0004175">
    <property type="term" value="F:endopeptidase activity"/>
    <property type="evidence" value="ECO:0007669"/>
    <property type="project" value="UniProtKB-ARBA"/>
</dbReference>
<evidence type="ECO:0000256" key="1">
    <source>
        <dbReference type="SAM" id="Phobius"/>
    </source>
</evidence>
<feature type="transmembrane region" description="Helical" evidence="1">
    <location>
        <begin position="186"/>
        <end position="204"/>
    </location>
</feature>
<feature type="transmembrane region" description="Helical" evidence="1">
    <location>
        <begin position="48"/>
        <end position="70"/>
    </location>
</feature>
<evidence type="ECO:0000259" key="2">
    <source>
        <dbReference type="Pfam" id="PF02517"/>
    </source>
</evidence>
<dbReference type="InterPro" id="IPR052710">
    <property type="entry name" value="CAAX_protease"/>
</dbReference>
<dbReference type="EMBL" id="CP001098">
    <property type="protein sequence ID" value="ACL70130.1"/>
    <property type="molecule type" value="Genomic_DNA"/>
</dbReference>
<keyword evidence="1" id="KW-0812">Transmembrane</keyword>
<feature type="transmembrane region" description="Helical" evidence="1">
    <location>
        <begin position="154"/>
        <end position="174"/>
    </location>
</feature>
<protein>
    <submittedName>
        <fullName evidence="3">Abortive infection protein</fullName>
    </submittedName>
</protein>
<feature type="transmembrane region" description="Helical" evidence="1">
    <location>
        <begin position="90"/>
        <end position="110"/>
    </location>
</feature>
<dbReference type="RefSeq" id="WP_012636313.1">
    <property type="nucleotide sequence ID" value="NC_011899.1"/>
</dbReference>
<dbReference type="PANTHER" id="PTHR36435:SF1">
    <property type="entry name" value="CAAX AMINO TERMINAL PROTEASE FAMILY PROTEIN"/>
    <property type="match status" value="1"/>
</dbReference>
<dbReference type="STRING" id="373903.Hore_13780"/>
<proteinExistence type="predicted"/>
<keyword evidence="1" id="KW-1133">Transmembrane helix</keyword>
<dbReference type="KEGG" id="hor:Hore_13780"/>
<sequence length="205" mass="23323">MLVFNNLISAILSVFVFSLIPFVFYYFNRKEYKDFFNYIGLIKPKKKTIIHSIIVSILYVSLIFFVYYLFDLFTILKSPGTVSGNLKQLGFGIQAVLILLIRSIIGTGLWEEIIFRGFLGKRLYNKLGFLYGNIIQSILFGLLHGVIFFDINKIIVIIVLTLTTGIFGYIFGYLNERLGNGSIIPSWCAHSVANIISFSLIAFVI</sequence>
<accession>B8CXW1</accession>
<dbReference type="eggNOG" id="COG1266">
    <property type="taxonomic scope" value="Bacteria"/>
</dbReference>
<dbReference type="InterPro" id="IPR003675">
    <property type="entry name" value="Rce1/LyrA-like_dom"/>
</dbReference>
<organism evidence="3 4">
    <name type="scientific">Halothermothrix orenii (strain H 168 / OCM 544 / DSM 9562)</name>
    <dbReference type="NCBI Taxonomy" id="373903"/>
    <lineage>
        <taxon>Bacteria</taxon>
        <taxon>Bacillati</taxon>
        <taxon>Bacillota</taxon>
        <taxon>Clostridia</taxon>
        <taxon>Halanaerobiales</taxon>
        <taxon>Halothermotrichaceae</taxon>
        <taxon>Halothermothrix</taxon>
    </lineage>
</organism>
<evidence type="ECO:0000313" key="3">
    <source>
        <dbReference type="EMBL" id="ACL70130.1"/>
    </source>
</evidence>
<dbReference type="PANTHER" id="PTHR36435">
    <property type="entry name" value="SLR1288 PROTEIN"/>
    <property type="match status" value="1"/>
</dbReference>
<keyword evidence="1" id="KW-0472">Membrane</keyword>
<keyword evidence="4" id="KW-1185">Reference proteome</keyword>
<dbReference type="Pfam" id="PF02517">
    <property type="entry name" value="Rce1-like"/>
    <property type="match status" value="1"/>
</dbReference>
<evidence type="ECO:0000313" key="4">
    <source>
        <dbReference type="Proteomes" id="UP000000719"/>
    </source>
</evidence>
<gene>
    <name evidence="3" type="ordered locus">Hore_13780</name>
</gene>
<dbReference type="Proteomes" id="UP000000719">
    <property type="component" value="Chromosome"/>
</dbReference>
<name>B8CXW1_HALOH</name>
<dbReference type="GO" id="GO:0080120">
    <property type="term" value="P:CAAX-box protein maturation"/>
    <property type="evidence" value="ECO:0007669"/>
    <property type="project" value="UniProtKB-ARBA"/>
</dbReference>
<dbReference type="HOGENOM" id="CLU_115794_0_0_9"/>
<feature type="domain" description="CAAX prenyl protease 2/Lysostaphin resistance protein A-like" evidence="2">
    <location>
        <begin position="96"/>
        <end position="196"/>
    </location>
</feature>